<name>A0AAP0FZI5_9ASPA</name>
<reference evidence="2 3" key="1">
    <citation type="journal article" date="2022" name="Nat. Plants">
        <title>Genomes of leafy and leafless Platanthera orchids illuminate the evolution of mycoheterotrophy.</title>
        <authorList>
            <person name="Li M.H."/>
            <person name="Liu K.W."/>
            <person name="Li Z."/>
            <person name="Lu H.C."/>
            <person name="Ye Q.L."/>
            <person name="Zhang D."/>
            <person name="Wang J.Y."/>
            <person name="Li Y.F."/>
            <person name="Zhong Z.M."/>
            <person name="Liu X."/>
            <person name="Yu X."/>
            <person name="Liu D.K."/>
            <person name="Tu X.D."/>
            <person name="Liu B."/>
            <person name="Hao Y."/>
            <person name="Liao X.Y."/>
            <person name="Jiang Y.T."/>
            <person name="Sun W.H."/>
            <person name="Chen J."/>
            <person name="Chen Y.Q."/>
            <person name="Ai Y."/>
            <person name="Zhai J.W."/>
            <person name="Wu S.S."/>
            <person name="Zhou Z."/>
            <person name="Hsiao Y.Y."/>
            <person name="Wu W.L."/>
            <person name="Chen Y.Y."/>
            <person name="Lin Y.F."/>
            <person name="Hsu J.L."/>
            <person name="Li C.Y."/>
            <person name="Wang Z.W."/>
            <person name="Zhao X."/>
            <person name="Zhong W.Y."/>
            <person name="Ma X.K."/>
            <person name="Ma L."/>
            <person name="Huang J."/>
            <person name="Chen G.Z."/>
            <person name="Huang M.Z."/>
            <person name="Huang L."/>
            <person name="Peng D.H."/>
            <person name="Luo Y.B."/>
            <person name="Zou S.Q."/>
            <person name="Chen S.P."/>
            <person name="Lan S."/>
            <person name="Tsai W.C."/>
            <person name="Van de Peer Y."/>
            <person name="Liu Z.J."/>
        </authorList>
    </citation>
    <scope>NUCLEOTIDE SEQUENCE [LARGE SCALE GENOMIC DNA]</scope>
    <source>
        <strain evidence="2">Lor287</strain>
    </source>
</reference>
<keyword evidence="3" id="KW-1185">Reference proteome</keyword>
<comment type="caution">
    <text evidence="2">The sequence shown here is derived from an EMBL/GenBank/DDBJ whole genome shotgun (WGS) entry which is preliminary data.</text>
</comment>
<evidence type="ECO:0000313" key="2">
    <source>
        <dbReference type="EMBL" id="KAK8928436.1"/>
    </source>
</evidence>
<proteinExistence type="predicted"/>
<dbReference type="Proteomes" id="UP001418222">
    <property type="component" value="Unassembled WGS sequence"/>
</dbReference>
<evidence type="ECO:0000313" key="3">
    <source>
        <dbReference type="Proteomes" id="UP001418222"/>
    </source>
</evidence>
<dbReference type="AlphaFoldDB" id="A0AAP0FZI5"/>
<accession>A0AAP0FZI5</accession>
<dbReference type="EMBL" id="JBBWWQ010000015">
    <property type="protein sequence ID" value="KAK8928436.1"/>
    <property type="molecule type" value="Genomic_DNA"/>
</dbReference>
<sequence length="131" mass="14959">MLSACIYWSSVFCLFESLILTLRTLSPDRERLGPGDIATDSICHRRFRRCLCLPGFSNAAVLYLSPKIHGRFKPAAAHAHKRWQRSGENCSEMIVVSKIGQNEVLERMGSPKGDGTKYIEMDQNEVLEWWQ</sequence>
<keyword evidence="1" id="KW-0732">Signal</keyword>
<protein>
    <submittedName>
        <fullName evidence="2">Uncharacterized protein</fullName>
    </submittedName>
</protein>
<feature type="signal peptide" evidence="1">
    <location>
        <begin position="1"/>
        <end position="21"/>
    </location>
</feature>
<gene>
    <name evidence="2" type="ORF">KSP39_PZI017105</name>
</gene>
<organism evidence="2 3">
    <name type="scientific">Platanthera zijinensis</name>
    <dbReference type="NCBI Taxonomy" id="2320716"/>
    <lineage>
        <taxon>Eukaryota</taxon>
        <taxon>Viridiplantae</taxon>
        <taxon>Streptophyta</taxon>
        <taxon>Embryophyta</taxon>
        <taxon>Tracheophyta</taxon>
        <taxon>Spermatophyta</taxon>
        <taxon>Magnoliopsida</taxon>
        <taxon>Liliopsida</taxon>
        <taxon>Asparagales</taxon>
        <taxon>Orchidaceae</taxon>
        <taxon>Orchidoideae</taxon>
        <taxon>Orchideae</taxon>
        <taxon>Orchidinae</taxon>
        <taxon>Platanthera</taxon>
    </lineage>
</organism>
<feature type="chain" id="PRO_5042816906" evidence="1">
    <location>
        <begin position="22"/>
        <end position="131"/>
    </location>
</feature>
<evidence type="ECO:0000256" key="1">
    <source>
        <dbReference type="SAM" id="SignalP"/>
    </source>
</evidence>